<feature type="transmembrane region" description="Helical" evidence="6">
    <location>
        <begin position="197"/>
        <end position="214"/>
    </location>
</feature>
<dbReference type="PANTHER" id="PTHR43229:SF2">
    <property type="entry name" value="NODULATION PROTEIN J"/>
    <property type="match status" value="1"/>
</dbReference>
<feature type="transmembrane region" description="Helical" evidence="6">
    <location>
        <begin position="82"/>
        <end position="103"/>
    </location>
</feature>
<feature type="domain" description="ABC transmembrane type-2" evidence="7">
    <location>
        <begin position="46"/>
        <end position="275"/>
    </location>
</feature>
<dbReference type="InterPro" id="IPR013525">
    <property type="entry name" value="ABC2_TM"/>
</dbReference>
<keyword evidence="3 6" id="KW-1133">Transmembrane helix</keyword>
<evidence type="ECO:0000256" key="5">
    <source>
        <dbReference type="ARBA" id="ARBA00023251"/>
    </source>
</evidence>
<dbReference type="PANTHER" id="PTHR43229">
    <property type="entry name" value="NODULATION PROTEIN J"/>
    <property type="match status" value="1"/>
</dbReference>
<comment type="caution">
    <text evidence="8">The sequence shown here is derived from an EMBL/GenBank/DDBJ whole genome shotgun (WGS) entry which is preliminary data.</text>
</comment>
<comment type="subcellular location">
    <subcellularLocation>
        <location evidence="6">Cell membrane</location>
        <topology evidence="6">Multi-pass membrane protein</topology>
    </subcellularLocation>
    <subcellularLocation>
        <location evidence="1">Membrane</location>
        <topology evidence="1">Multi-pass membrane protein</topology>
    </subcellularLocation>
</comment>
<evidence type="ECO:0000313" key="9">
    <source>
        <dbReference type="Proteomes" id="UP000035425"/>
    </source>
</evidence>
<proteinExistence type="inferred from homology"/>
<evidence type="ECO:0000313" key="8">
    <source>
        <dbReference type="EMBL" id="KLL11086.1"/>
    </source>
</evidence>
<evidence type="ECO:0000256" key="4">
    <source>
        <dbReference type="ARBA" id="ARBA00023136"/>
    </source>
</evidence>
<keyword evidence="2 6" id="KW-0812">Transmembrane</keyword>
<comment type="similarity">
    <text evidence="6">Belongs to the ABC-2 integral membrane protein family.</text>
</comment>
<gene>
    <name evidence="8" type="ORF">FrCorBMG51_13840</name>
</gene>
<dbReference type="RefSeq" id="WP_047223476.1">
    <property type="nucleotide sequence ID" value="NZ_JWIO01000020.1"/>
</dbReference>
<dbReference type="EMBL" id="JWIO01000020">
    <property type="protein sequence ID" value="KLL11086.1"/>
    <property type="molecule type" value="Genomic_DNA"/>
</dbReference>
<evidence type="ECO:0000259" key="7">
    <source>
        <dbReference type="PROSITE" id="PS51012"/>
    </source>
</evidence>
<evidence type="ECO:0000256" key="3">
    <source>
        <dbReference type="ARBA" id="ARBA00022989"/>
    </source>
</evidence>
<dbReference type="InterPro" id="IPR047817">
    <property type="entry name" value="ABC2_TM_bact-type"/>
</dbReference>
<organism evidence="8 9">
    <name type="scientific">Protofrankia coriariae</name>
    <dbReference type="NCBI Taxonomy" id="1562887"/>
    <lineage>
        <taxon>Bacteria</taxon>
        <taxon>Bacillati</taxon>
        <taxon>Actinomycetota</taxon>
        <taxon>Actinomycetes</taxon>
        <taxon>Frankiales</taxon>
        <taxon>Frankiaceae</taxon>
        <taxon>Protofrankia</taxon>
    </lineage>
</organism>
<keyword evidence="6" id="KW-1003">Cell membrane</keyword>
<keyword evidence="5" id="KW-0046">Antibiotic resistance</keyword>
<evidence type="ECO:0000256" key="2">
    <source>
        <dbReference type="ARBA" id="ARBA00022692"/>
    </source>
</evidence>
<dbReference type="Pfam" id="PF01061">
    <property type="entry name" value="ABC2_membrane"/>
    <property type="match status" value="1"/>
</dbReference>
<feature type="transmembrane region" description="Helical" evidence="6">
    <location>
        <begin position="161"/>
        <end position="185"/>
    </location>
</feature>
<accession>A0ABR5F2Y3</accession>
<protein>
    <recommendedName>
        <fullName evidence="6">Transport permease protein</fullName>
    </recommendedName>
</protein>
<evidence type="ECO:0000256" key="6">
    <source>
        <dbReference type="RuleBase" id="RU361157"/>
    </source>
</evidence>
<keyword evidence="4 6" id="KW-0472">Membrane</keyword>
<dbReference type="InterPro" id="IPR051784">
    <property type="entry name" value="Nod_factor_ABC_transporter"/>
</dbReference>
<feature type="transmembrane region" description="Helical" evidence="6">
    <location>
        <begin position="47"/>
        <end position="70"/>
    </location>
</feature>
<dbReference type="PIRSF" id="PIRSF006648">
    <property type="entry name" value="DrrB"/>
    <property type="match status" value="1"/>
</dbReference>
<reference evidence="8 9" key="1">
    <citation type="submission" date="2014-12" db="EMBL/GenBank/DDBJ databases">
        <title>Frankia sp. BMG5.1 draft genome.</title>
        <authorList>
            <person name="Gtari M."/>
            <person name="Ghodhbane-Gtari F."/>
            <person name="Nouioui I."/>
            <person name="Ktari A."/>
            <person name="Hezbri K."/>
            <person name="Mimouni W."/>
            <person name="Sbissi I."/>
            <person name="Ayari A."/>
            <person name="Yamanaka T."/>
            <person name="Normand P."/>
            <person name="Tisa L.S."/>
            <person name="Boudabous A."/>
        </authorList>
    </citation>
    <scope>NUCLEOTIDE SEQUENCE [LARGE SCALE GENOMIC DNA]</scope>
    <source>
        <strain evidence="8 9">BMG5.1</strain>
    </source>
</reference>
<dbReference type="Proteomes" id="UP000035425">
    <property type="component" value="Unassembled WGS sequence"/>
</dbReference>
<keyword evidence="9" id="KW-1185">Reference proteome</keyword>
<sequence>MSTIISGSAAAVVVRPVEGRSRFVWSLLDAWVVCRRNLIQTWRVPELLVFSTIQPVMFVLLFVYVFGGAINVGPGVDYVDFLMPGIFIQTAIFGSMVTGVGLAEDRQRGLIDRFRSLPMSRGALLAGRTLSDLFRNVFVVAIMLLVGIAVGFRFGDTTVPAVLVGFALMLLFSYAFAWVSAVIGLSVRNAEAAQSAGFIWVFPLTFASSAFVPVSTMPGWLQAFAEHQPITVTIDATRALFLGGPVASALLQSLAWCVGMLVVFVPWCIRAYRRSTGG</sequence>
<dbReference type="InterPro" id="IPR000412">
    <property type="entry name" value="ABC_2_transport"/>
</dbReference>
<feature type="transmembrane region" description="Helical" evidence="6">
    <location>
        <begin position="249"/>
        <end position="269"/>
    </location>
</feature>
<name>A0ABR5F2Y3_9ACTN</name>
<evidence type="ECO:0000256" key="1">
    <source>
        <dbReference type="ARBA" id="ARBA00004141"/>
    </source>
</evidence>
<keyword evidence="6" id="KW-0813">Transport</keyword>
<dbReference type="PROSITE" id="PS51012">
    <property type="entry name" value="ABC_TM2"/>
    <property type="match status" value="1"/>
</dbReference>
<feature type="transmembrane region" description="Helical" evidence="6">
    <location>
        <begin position="133"/>
        <end position="155"/>
    </location>
</feature>